<gene>
    <name evidence="1" type="ORF">PSON_ATCC_30995.1.T0850112</name>
</gene>
<keyword evidence="2" id="KW-1185">Reference proteome</keyword>
<evidence type="ECO:0000313" key="2">
    <source>
        <dbReference type="Proteomes" id="UP000692954"/>
    </source>
</evidence>
<dbReference type="PANTHER" id="PTHR24110:SF3">
    <property type="entry name" value="CENTROSOMAL PROTEIN OF 78 KDA"/>
    <property type="match status" value="1"/>
</dbReference>
<organism evidence="1 2">
    <name type="scientific">Paramecium sonneborni</name>
    <dbReference type="NCBI Taxonomy" id="65129"/>
    <lineage>
        <taxon>Eukaryota</taxon>
        <taxon>Sar</taxon>
        <taxon>Alveolata</taxon>
        <taxon>Ciliophora</taxon>
        <taxon>Intramacronucleata</taxon>
        <taxon>Oligohymenophorea</taxon>
        <taxon>Peniculida</taxon>
        <taxon>Parameciidae</taxon>
        <taxon>Paramecium</taxon>
    </lineage>
</organism>
<protein>
    <submittedName>
        <fullName evidence="1">Uncharacterized protein</fullName>
    </submittedName>
</protein>
<dbReference type="PANTHER" id="PTHR24110">
    <property type="entry name" value="CENTROSOMAL PROTEIN OF 78 KDA"/>
    <property type="match status" value="1"/>
</dbReference>
<dbReference type="EMBL" id="CAJJDN010000085">
    <property type="protein sequence ID" value="CAD8105809.1"/>
    <property type="molecule type" value="Genomic_DNA"/>
</dbReference>
<accession>A0A8S1PT81</accession>
<sequence length="522" mass="60363">MKQRERSHAYLYKQICKNLNVHFSTSLLNGIQETEIVIHLDQISQQDIEPLSLLLSQCKFKRITLKTIQKNLKLNKSMATDNYKLELLELLRVITKLFTKSLDVVTLVIRDIRMNSEHMQIIAQGIAVVQSLKELHIIQCLMTSNHFSILQPSLIQNSSLHILDFSHNYLTHQIGVQLGQLLQEHGKRRDNVEYLYRTKGECPEEDISKIGIGELNLSYNKLNDQFVKDIAPFLERDRWVKSINLKYNAIQKDGFEILIELLDKNSTITSLDIRRNLGTTSQLQKEVFKKLIRNKNIKNDIQQQRIDDDNGNISVNVSAIPQNLQSVISDQESPVMSFGVFEPNNLTKQMSISGRQDQLKFKSGFKNNDSGCSDCNRLQIKSKKQQQIIQLLKQEVQFLRFQMQNKQSLPQQQQEEQQQQQQVINELNFSENNHNPPVQELEQEDMVNKIEYMMNDLTRMMDGLDAQGSVTNNLNAHLSSTLIGQDYTRVILEREDRANDLMNILGDNSHNNLSQSSDEEQK</sequence>
<reference evidence="1" key="1">
    <citation type="submission" date="2021-01" db="EMBL/GenBank/DDBJ databases">
        <authorList>
            <consortium name="Genoscope - CEA"/>
            <person name="William W."/>
        </authorList>
    </citation>
    <scope>NUCLEOTIDE SEQUENCE</scope>
</reference>
<name>A0A8S1PT81_9CILI</name>
<comment type="caution">
    <text evidence="1">The sequence shown here is derived from an EMBL/GenBank/DDBJ whole genome shotgun (WGS) entry which is preliminary data.</text>
</comment>
<evidence type="ECO:0000313" key="1">
    <source>
        <dbReference type="EMBL" id="CAD8105809.1"/>
    </source>
</evidence>
<dbReference type="OrthoDB" id="296749at2759"/>
<proteinExistence type="predicted"/>
<dbReference type="Proteomes" id="UP000692954">
    <property type="component" value="Unassembled WGS sequence"/>
</dbReference>
<dbReference type="AlphaFoldDB" id="A0A8S1PT81"/>